<sequence>MEFSLKRRHECHHSTNVYNKSFLINFVLGCVFVLSSNSLLK</sequence>
<accession>A0A0E9WJZ7</accession>
<name>A0A0E9WJZ7_ANGAN</name>
<proteinExistence type="predicted"/>
<evidence type="ECO:0000256" key="1">
    <source>
        <dbReference type="SAM" id="Phobius"/>
    </source>
</evidence>
<dbReference type="AlphaFoldDB" id="A0A0E9WJZ7"/>
<reference evidence="2" key="1">
    <citation type="submission" date="2014-11" db="EMBL/GenBank/DDBJ databases">
        <authorList>
            <person name="Amaro Gonzalez C."/>
        </authorList>
    </citation>
    <scope>NUCLEOTIDE SEQUENCE</scope>
</reference>
<keyword evidence="1" id="KW-0472">Membrane</keyword>
<reference evidence="2" key="2">
    <citation type="journal article" date="2015" name="Fish Shellfish Immunol.">
        <title>Early steps in the European eel (Anguilla anguilla)-Vibrio vulnificus interaction in the gills: Role of the RtxA13 toxin.</title>
        <authorList>
            <person name="Callol A."/>
            <person name="Pajuelo D."/>
            <person name="Ebbesson L."/>
            <person name="Teles M."/>
            <person name="MacKenzie S."/>
            <person name="Amaro C."/>
        </authorList>
    </citation>
    <scope>NUCLEOTIDE SEQUENCE</scope>
</reference>
<evidence type="ECO:0000313" key="2">
    <source>
        <dbReference type="EMBL" id="JAH90687.1"/>
    </source>
</evidence>
<organism evidence="2">
    <name type="scientific">Anguilla anguilla</name>
    <name type="common">European freshwater eel</name>
    <name type="synonym">Muraena anguilla</name>
    <dbReference type="NCBI Taxonomy" id="7936"/>
    <lineage>
        <taxon>Eukaryota</taxon>
        <taxon>Metazoa</taxon>
        <taxon>Chordata</taxon>
        <taxon>Craniata</taxon>
        <taxon>Vertebrata</taxon>
        <taxon>Euteleostomi</taxon>
        <taxon>Actinopterygii</taxon>
        <taxon>Neopterygii</taxon>
        <taxon>Teleostei</taxon>
        <taxon>Anguilliformes</taxon>
        <taxon>Anguillidae</taxon>
        <taxon>Anguilla</taxon>
    </lineage>
</organism>
<protein>
    <submittedName>
        <fullName evidence="2">Uncharacterized protein</fullName>
    </submittedName>
</protein>
<keyword evidence="1" id="KW-1133">Transmembrane helix</keyword>
<dbReference type="EMBL" id="GBXM01017890">
    <property type="protein sequence ID" value="JAH90687.1"/>
    <property type="molecule type" value="Transcribed_RNA"/>
</dbReference>
<keyword evidence="1" id="KW-0812">Transmembrane</keyword>
<feature type="transmembrane region" description="Helical" evidence="1">
    <location>
        <begin position="21"/>
        <end position="40"/>
    </location>
</feature>